<dbReference type="SUPFAM" id="SSF63829">
    <property type="entry name" value="Calcium-dependent phosphotriesterase"/>
    <property type="match status" value="1"/>
</dbReference>
<evidence type="ECO:0000313" key="3">
    <source>
        <dbReference type="Proteomes" id="UP000629468"/>
    </source>
</evidence>
<organism evidence="2 3">
    <name type="scientific">Agaricus bisporus var. burnettii</name>
    <dbReference type="NCBI Taxonomy" id="192524"/>
    <lineage>
        <taxon>Eukaryota</taxon>
        <taxon>Fungi</taxon>
        <taxon>Dikarya</taxon>
        <taxon>Basidiomycota</taxon>
        <taxon>Agaricomycotina</taxon>
        <taxon>Agaricomycetes</taxon>
        <taxon>Agaricomycetidae</taxon>
        <taxon>Agaricales</taxon>
        <taxon>Agaricineae</taxon>
        <taxon>Agaricaceae</taxon>
        <taxon>Agaricus</taxon>
    </lineage>
</organism>
<keyword evidence="1" id="KW-1133">Transmembrane helix</keyword>
<dbReference type="Proteomes" id="UP000629468">
    <property type="component" value="Unassembled WGS sequence"/>
</dbReference>
<protein>
    <recommendedName>
        <fullName evidence="4">SMP-30/Gluconolactonase/LRE-like region domain-containing protein</fullName>
    </recommendedName>
</protein>
<dbReference type="PANTHER" id="PTHR11799:SF12">
    <property type="entry name" value="PARAOXONASE-RELATED"/>
    <property type="match status" value="1"/>
</dbReference>
<dbReference type="InterPro" id="IPR051288">
    <property type="entry name" value="Serum_paraoxonase/arylesterase"/>
</dbReference>
<dbReference type="Gene3D" id="2.120.10.30">
    <property type="entry name" value="TolB, C-terminal domain"/>
    <property type="match status" value="1"/>
</dbReference>
<evidence type="ECO:0008006" key="4">
    <source>
        <dbReference type="Google" id="ProtNLM"/>
    </source>
</evidence>
<dbReference type="PANTHER" id="PTHR11799">
    <property type="entry name" value="PARAOXONASE"/>
    <property type="match status" value="1"/>
</dbReference>
<dbReference type="AlphaFoldDB" id="A0A8H7F7M3"/>
<evidence type="ECO:0000313" key="2">
    <source>
        <dbReference type="EMBL" id="KAF7782217.1"/>
    </source>
</evidence>
<keyword evidence="1" id="KW-0472">Membrane</keyword>
<comment type="caution">
    <text evidence="2">The sequence shown here is derived from an EMBL/GenBank/DDBJ whole genome shotgun (WGS) entry which is preliminary data.</text>
</comment>
<feature type="transmembrane region" description="Helical" evidence="1">
    <location>
        <begin position="7"/>
        <end position="26"/>
    </location>
</feature>
<proteinExistence type="predicted"/>
<accession>A0A8H7F7M3</accession>
<gene>
    <name evidence="2" type="ORF">Agabi119p4_1593</name>
</gene>
<dbReference type="EMBL" id="JABXXO010000003">
    <property type="protein sequence ID" value="KAF7782217.1"/>
    <property type="molecule type" value="Genomic_DNA"/>
</dbReference>
<reference evidence="2 3" key="1">
    <citation type="journal article" name="Sci. Rep.">
        <title>Telomere-to-telomere assembled and centromere annotated genomes of the two main subspecies of the button mushroom Agaricus bisporus reveal especially polymorphic chromosome ends.</title>
        <authorList>
            <person name="Sonnenberg A.S.M."/>
            <person name="Sedaghat-Telgerd N."/>
            <person name="Lavrijssen B."/>
            <person name="Ohm R.A."/>
            <person name="Hendrickx P.M."/>
            <person name="Scholtmeijer K."/>
            <person name="Baars J.J.P."/>
            <person name="van Peer A."/>
        </authorList>
    </citation>
    <scope>NUCLEOTIDE SEQUENCE [LARGE SCALE GENOMIC DNA]</scope>
    <source>
        <strain evidence="2 3">H119_p4</strain>
    </source>
</reference>
<dbReference type="InterPro" id="IPR011042">
    <property type="entry name" value="6-blade_b-propeller_TolB-like"/>
</dbReference>
<keyword evidence="1" id="KW-0812">Transmembrane</keyword>
<evidence type="ECO:0000256" key="1">
    <source>
        <dbReference type="SAM" id="Phobius"/>
    </source>
</evidence>
<name>A0A8H7F7M3_AGABI</name>
<sequence length="387" mass="42383">MPSMSRIAINLFVVLLAIAAGIYQFYVKDLLMVLGHNRIVESIGNQNCRKVPALKACEDMVFHEPSGLLYLACSEPQRRIQWLPAVNRLNTAGASKDSFVVYNPETSQITKLELSGLDDNLGFSSHGIDIVTSASNSSELFVFLVNHRPQSDAEKRGADSVVEIFKHRIDTDKLEHIETLSNPLVSTPNDIIGSDDGKSFFVTNDHGQKVGLARHLDVPFARKTTSVVYCHVNEGCKYAIQGMTGNNGIARAPNGTYYVGSTSVGLTVLERQTDNTLVVTDIIKTDRGMDNLSIDSEGHVWAASFPKILITVGKHFEDPSVPAPSSALRFSINTGPNAFYGEKYKVDKAFEDDGHIASGITTVVHDTRHKRLFLHGLAASHLTICEV</sequence>